<keyword evidence="1" id="KW-0472">Membrane</keyword>
<comment type="caution">
    <text evidence="2">The sequence shown here is derived from an EMBL/GenBank/DDBJ whole genome shotgun (WGS) entry which is preliminary data.</text>
</comment>
<dbReference type="Proteomes" id="UP000625551">
    <property type="component" value="Unassembled WGS sequence"/>
</dbReference>
<keyword evidence="1" id="KW-1133">Transmembrane helix</keyword>
<keyword evidence="3" id="KW-1185">Reference proteome</keyword>
<keyword evidence="1" id="KW-0812">Transmembrane</keyword>
<feature type="transmembrane region" description="Helical" evidence="1">
    <location>
        <begin position="6"/>
        <end position="25"/>
    </location>
</feature>
<name>A0ABR7XC86_9BACT</name>
<dbReference type="RefSeq" id="WP_191182071.1">
    <property type="nucleotide sequence ID" value="NZ_JACXAJ010000001.1"/>
</dbReference>
<sequence>MNPLKSLILGAITLVAILAIISISLPRHIYIQRDILIQAPAEAAYEQISDIRNWPNWLPGHHHEPARAVMQASQPHGIGTKHSWVSQRSGIKPGVVTIVSAEPHKRLVTNLEFEGEEKAHSTFTLLETAEGTLLTWHFEKYMGDHPLRKFSGLLLDSTLGEEFEDGLENIKREVESQRLLTEN</sequence>
<dbReference type="InterPro" id="IPR023393">
    <property type="entry name" value="START-like_dom_sf"/>
</dbReference>
<gene>
    <name evidence="2" type="ORF">H9Q13_01970</name>
</gene>
<accession>A0ABR7XC86</accession>
<evidence type="ECO:0000313" key="2">
    <source>
        <dbReference type="EMBL" id="MBD1395918.1"/>
    </source>
</evidence>
<dbReference type="Gene3D" id="3.30.530.20">
    <property type="match status" value="1"/>
</dbReference>
<dbReference type="InterPro" id="IPR019587">
    <property type="entry name" value="Polyketide_cyclase/dehydratase"/>
</dbReference>
<dbReference type="SUPFAM" id="SSF55961">
    <property type="entry name" value="Bet v1-like"/>
    <property type="match status" value="1"/>
</dbReference>
<proteinExistence type="predicted"/>
<protein>
    <submittedName>
        <fullName evidence="2">SRPBCC family protein</fullName>
    </submittedName>
</protein>
<dbReference type="Pfam" id="PF10604">
    <property type="entry name" value="Polyketide_cyc2"/>
    <property type="match status" value="1"/>
</dbReference>
<dbReference type="EMBL" id="JACXAJ010000001">
    <property type="protein sequence ID" value="MBD1395918.1"/>
    <property type="molecule type" value="Genomic_DNA"/>
</dbReference>
<reference evidence="2 3" key="1">
    <citation type="submission" date="2020-09" db="EMBL/GenBank/DDBJ databases">
        <title>Genome sequencing and assembly of Pontibacter sp.</title>
        <authorList>
            <person name="Chhetri G."/>
        </authorList>
    </citation>
    <scope>NUCLEOTIDE SEQUENCE [LARGE SCALE GENOMIC DNA]</scope>
    <source>
        <strain evidence="2 3">JH31</strain>
    </source>
</reference>
<evidence type="ECO:0000313" key="3">
    <source>
        <dbReference type="Proteomes" id="UP000625551"/>
    </source>
</evidence>
<organism evidence="2 3">
    <name type="scientific">Pontibacter aquaedesilientis</name>
    <dbReference type="NCBI Taxonomy" id="2766980"/>
    <lineage>
        <taxon>Bacteria</taxon>
        <taxon>Pseudomonadati</taxon>
        <taxon>Bacteroidota</taxon>
        <taxon>Cytophagia</taxon>
        <taxon>Cytophagales</taxon>
        <taxon>Hymenobacteraceae</taxon>
        <taxon>Pontibacter</taxon>
    </lineage>
</organism>
<evidence type="ECO:0000256" key="1">
    <source>
        <dbReference type="SAM" id="Phobius"/>
    </source>
</evidence>